<proteinExistence type="predicted"/>
<name>A0AAJ1MMQ3_9SPIO</name>
<accession>A0AAJ1MMQ3</accession>
<dbReference type="Proteomes" id="UP001221217">
    <property type="component" value="Unassembled WGS sequence"/>
</dbReference>
<dbReference type="SUPFAM" id="SSF64182">
    <property type="entry name" value="DHH phosphoesterases"/>
    <property type="match status" value="1"/>
</dbReference>
<evidence type="ECO:0000259" key="2">
    <source>
        <dbReference type="Pfam" id="PF02272"/>
    </source>
</evidence>
<feature type="domain" description="DHHA1" evidence="2">
    <location>
        <begin position="238"/>
        <end position="318"/>
    </location>
</feature>
<dbReference type="InterPro" id="IPR003156">
    <property type="entry name" value="DHHA1_dom"/>
</dbReference>
<dbReference type="Pfam" id="PF02272">
    <property type="entry name" value="DHHA1"/>
    <property type="match status" value="1"/>
</dbReference>
<dbReference type="InterPro" id="IPR038763">
    <property type="entry name" value="DHH_sf"/>
</dbReference>
<dbReference type="Pfam" id="PF01368">
    <property type="entry name" value="DHH"/>
    <property type="match status" value="1"/>
</dbReference>
<evidence type="ECO:0000313" key="3">
    <source>
        <dbReference type="EMBL" id="MDC7226865.1"/>
    </source>
</evidence>
<evidence type="ECO:0000313" key="4">
    <source>
        <dbReference type="Proteomes" id="UP001221217"/>
    </source>
</evidence>
<dbReference type="Gene3D" id="3.10.310.30">
    <property type="match status" value="1"/>
</dbReference>
<dbReference type="PANTHER" id="PTHR47618">
    <property type="entry name" value="BIFUNCTIONAL OLIGORIBONUCLEASE AND PAP PHOSPHATASE NRNA"/>
    <property type="match status" value="1"/>
</dbReference>
<dbReference type="InterPro" id="IPR051319">
    <property type="entry name" value="Oligoribo/pAp-PDE_c-di-AMP_PDE"/>
</dbReference>
<dbReference type="InterPro" id="IPR001667">
    <property type="entry name" value="DDH_dom"/>
</dbReference>
<comment type="caution">
    <text evidence="3">The sequence shown here is derived from an EMBL/GenBank/DDBJ whole genome shotgun (WGS) entry which is preliminary data.</text>
</comment>
<organism evidence="3 4">
    <name type="scientific">Candidatus Thalassospirochaeta sargassi</name>
    <dbReference type="NCBI Taxonomy" id="3119039"/>
    <lineage>
        <taxon>Bacteria</taxon>
        <taxon>Pseudomonadati</taxon>
        <taxon>Spirochaetota</taxon>
        <taxon>Spirochaetia</taxon>
        <taxon>Spirochaetales</taxon>
        <taxon>Spirochaetaceae</taxon>
        <taxon>Candidatus Thalassospirochaeta</taxon>
    </lineage>
</organism>
<dbReference type="Gene3D" id="3.90.1640.10">
    <property type="entry name" value="inorganic pyrophosphatase (n-terminal core)"/>
    <property type="match status" value="1"/>
</dbReference>
<sequence length="325" mass="35782">MLRSVPQELIEFIGKHKTFFIIGHEEPDGDCLGSQKALASMLNRSGKNAVLCSAGPFIRPETAGIEELFIKSFADTDISTDGAAVIITDCSTPERIGEIFASEIKGLPTAVIDHHASGQPFGDVSFVNGGSPSTTVMIYQLFKELKIEPTPEEAEDMMFGFLTDTGYFRHLDHSNSASMQLASELLSYGISLKELYFRMYGGRKLDSKILTGRVLSRAVPLFDGRCISIYEGLDEKKRFGAENRDSDTIYSQLLSVKGCEAVIFIREESENECSVSLRSRDKIDVGAIAKSFGGGGHMRAAGFVYNGSRYEIEERLKDVFSEIFA</sequence>
<gene>
    <name evidence="3" type="ORF">PQJ61_08865</name>
</gene>
<evidence type="ECO:0000259" key="1">
    <source>
        <dbReference type="Pfam" id="PF01368"/>
    </source>
</evidence>
<dbReference type="GO" id="GO:0003676">
    <property type="term" value="F:nucleic acid binding"/>
    <property type="evidence" value="ECO:0007669"/>
    <property type="project" value="InterPro"/>
</dbReference>
<dbReference type="EMBL" id="JAQQAL010000018">
    <property type="protein sequence ID" value="MDC7226865.1"/>
    <property type="molecule type" value="Genomic_DNA"/>
</dbReference>
<dbReference type="PANTHER" id="PTHR47618:SF1">
    <property type="entry name" value="BIFUNCTIONAL OLIGORIBONUCLEASE AND PAP PHOSPHATASE NRNA"/>
    <property type="match status" value="1"/>
</dbReference>
<reference evidence="3 4" key="1">
    <citation type="submission" date="2022-12" db="EMBL/GenBank/DDBJ databases">
        <title>Metagenome assembled genome from gulf of manar.</title>
        <authorList>
            <person name="Kohli P."/>
            <person name="Pk S."/>
            <person name="Venkata Ramana C."/>
            <person name="Sasikala C."/>
        </authorList>
    </citation>
    <scope>NUCLEOTIDE SEQUENCE [LARGE SCALE GENOMIC DNA]</scope>
    <source>
        <strain evidence="3">JB008</strain>
    </source>
</reference>
<feature type="domain" description="DDH" evidence="1">
    <location>
        <begin position="19"/>
        <end position="160"/>
    </location>
</feature>
<dbReference type="AlphaFoldDB" id="A0AAJ1MMQ3"/>
<protein>
    <submittedName>
        <fullName evidence="3">Bifunctional oligoribonuclease/PAP phosphatase NrnA</fullName>
    </submittedName>
</protein>